<sequence>MEVFILSVSGATDQYTWVLPNYLGYGPGFGTVMNHLYPVYSTASKRQFLKWEASNGSMYAYLENPDYTNPAVDNSGVYVHYFQYPTLEAFPEPEDIVLPQGFYKMTEPVSKYDW</sequence>
<name>A0A1H2A968_9MICC</name>
<dbReference type="Proteomes" id="UP000198751">
    <property type="component" value="Chromosome I"/>
</dbReference>
<proteinExistence type="predicted"/>
<organism evidence="1 2">
    <name type="scientific">Pseudarthrobacter equi</name>
    <dbReference type="NCBI Taxonomy" id="728066"/>
    <lineage>
        <taxon>Bacteria</taxon>
        <taxon>Bacillati</taxon>
        <taxon>Actinomycetota</taxon>
        <taxon>Actinomycetes</taxon>
        <taxon>Micrococcales</taxon>
        <taxon>Micrococcaceae</taxon>
        <taxon>Pseudarthrobacter</taxon>
    </lineage>
</organism>
<dbReference type="EMBL" id="LT629779">
    <property type="protein sequence ID" value="SDT42423.1"/>
    <property type="molecule type" value="Genomic_DNA"/>
</dbReference>
<evidence type="ECO:0000313" key="2">
    <source>
        <dbReference type="Proteomes" id="UP000198751"/>
    </source>
</evidence>
<keyword evidence="2" id="KW-1185">Reference proteome</keyword>
<reference evidence="2" key="1">
    <citation type="submission" date="2016-10" db="EMBL/GenBank/DDBJ databases">
        <authorList>
            <person name="Varghese N."/>
            <person name="Submissions S."/>
        </authorList>
    </citation>
    <scope>NUCLEOTIDE SEQUENCE [LARGE SCALE GENOMIC DNA]</scope>
    <source>
        <strain evidence="2">IMMIB L-1606</strain>
    </source>
</reference>
<evidence type="ECO:0000313" key="1">
    <source>
        <dbReference type="EMBL" id="SDT42423.1"/>
    </source>
</evidence>
<gene>
    <name evidence="1" type="ORF">SAMN04489743_2853</name>
</gene>
<accession>A0A1H2A968</accession>
<protein>
    <submittedName>
        <fullName evidence="1">Uncharacterized protein</fullName>
    </submittedName>
</protein>
<dbReference type="AlphaFoldDB" id="A0A1H2A968"/>